<evidence type="ECO:0000313" key="3">
    <source>
        <dbReference type="EMBL" id="XDQ26072.1"/>
    </source>
</evidence>
<dbReference type="EMBL" id="CP163435">
    <property type="protein sequence ID" value="XDQ26072.1"/>
    <property type="molecule type" value="Genomic_DNA"/>
</dbReference>
<gene>
    <name evidence="3" type="ORF">AB5J56_15825</name>
</gene>
<feature type="compositionally biased region" description="Basic and acidic residues" evidence="1">
    <location>
        <begin position="42"/>
        <end position="53"/>
    </location>
</feature>
<organism evidence="3">
    <name type="scientific">Streptomyces sp. R21</name>
    <dbReference type="NCBI Taxonomy" id="3238627"/>
    <lineage>
        <taxon>Bacteria</taxon>
        <taxon>Bacillati</taxon>
        <taxon>Actinomycetota</taxon>
        <taxon>Actinomycetes</taxon>
        <taxon>Kitasatosporales</taxon>
        <taxon>Streptomycetaceae</taxon>
        <taxon>Streptomyces</taxon>
    </lineage>
</organism>
<evidence type="ECO:0000256" key="2">
    <source>
        <dbReference type="SAM" id="Phobius"/>
    </source>
</evidence>
<dbReference type="RefSeq" id="WP_369233366.1">
    <property type="nucleotide sequence ID" value="NZ_CP163435.1"/>
</dbReference>
<keyword evidence="2" id="KW-0812">Transmembrane</keyword>
<accession>A0AB39P6I4</accession>
<protein>
    <submittedName>
        <fullName evidence="3">Uncharacterized protein</fullName>
    </submittedName>
</protein>
<keyword evidence="2" id="KW-0472">Membrane</keyword>
<name>A0AB39P6I4_9ACTN</name>
<sequence>MDTRMEALIGMLTVLGILVLLVLPSLIGVARDRRVDRQIREAEERRAGEDQKSSSRSTLPSTATWYAEGRRSKKLVSS</sequence>
<reference evidence="3" key="1">
    <citation type="submission" date="2024-07" db="EMBL/GenBank/DDBJ databases">
        <authorList>
            <person name="Yu S.T."/>
        </authorList>
    </citation>
    <scope>NUCLEOTIDE SEQUENCE</scope>
    <source>
        <strain evidence="3">R21</strain>
    </source>
</reference>
<feature type="region of interest" description="Disordered" evidence="1">
    <location>
        <begin position="42"/>
        <end position="78"/>
    </location>
</feature>
<evidence type="ECO:0000256" key="1">
    <source>
        <dbReference type="SAM" id="MobiDB-lite"/>
    </source>
</evidence>
<feature type="compositionally biased region" description="Polar residues" evidence="1">
    <location>
        <begin position="54"/>
        <end position="64"/>
    </location>
</feature>
<feature type="transmembrane region" description="Helical" evidence="2">
    <location>
        <begin position="6"/>
        <end position="30"/>
    </location>
</feature>
<proteinExistence type="predicted"/>
<keyword evidence="2" id="KW-1133">Transmembrane helix</keyword>
<dbReference type="AlphaFoldDB" id="A0AB39P6I4"/>